<dbReference type="EMBL" id="BK015512">
    <property type="protein sequence ID" value="DAE10504.1"/>
    <property type="molecule type" value="Genomic_DNA"/>
</dbReference>
<sequence length="242" mass="27343">MPGVLNIAQITGMNAGVINGAVDLALSRISEDTIQFDYGDYIMGGIKSRVTGRVKITPTEEVRMPDNTVMVKLHIQYLSFYRTLINSGHNCYTVRIHIYASQDRSNEIFHFDDNACGTSKDMPTPSFDLQIYIPPRQTVHAGFGRYWNQITSLSHPKEDEFNGGISLYNPLRAGYQPGMQRRGNEWLSHDRVGGQCLYMGPYGRRTVMWTRGGDENQVGDPPSYRTADTWRNMKKIGNLAQP</sequence>
<proteinExistence type="predicted"/>
<organism evidence="1">
    <name type="scientific">Siphoviridae sp. ctrAf3</name>
    <dbReference type="NCBI Taxonomy" id="2825687"/>
    <lineage>
        <taxon>Viruses</taxon>
        <taxon>Duplodnaviria</taxon>
        <taxon>Heunggongvirae</taxon>
        <taxon>Uroviricota</taxon>
        <taxon>Caudoviricetes</taxon>
    </lineage>
</organism>
<evidence type="ECO:0000313" key="1">
    <source>
        <dbReference type="EMBL" id="DAE10504.1"/>
    </source>
</evidence>
<protein>
    <submittedName>
        <fullName evidence="1">Uncharacterized protein</fullName>
    </submittedName>
</protein>
<name>A0A8S5PUR7_9CAUD</name>
<accession>A0A8S5PUR7</accession>
<reference evidence="1" key="1">
    <citation type="journal article" date="2021" name="Proc. Natl. Acad. Sci. U.S.A.">
        <title>A Catalog of Tens of Thousands of Viruses from Human Metagenomes Reveals Hidden Associations with Chronic Diseases.</title>
        <authorList>
            <person name="Tisza M.J."/>
            <person name="Buck C.B."/>
        </authorList>
    </citation>
    <scope>NUCLEOTIDE SEQUENCE</scope>
    <source>
        <strain evidence="1">CtrAf3</strain>
    </source>
</reference>